<dbReference type="InterPro" id="IPR011762">
    <property type="entry name" value="COA_CT_N"/>
</dbReference>
<name>A0A2T0AZL8_9CLOT</name>
<organism evidence="3 4">
    <name type="scientific">Clostridium liquoris</name>
    <dbReference type="NCBI Taxonomy" id="1289519"/>
    <lineage>
        <taxon>Bacteria</taxon>
        <taxon>Bacillati</taxon>
        <taxon>Bacillota</taxon>
        <taxon>Clostridia</taxon>
        <taxon>Eubacteriales</taxon>
        <taxon>Clostridiaceae</taxon>
        <taxon>Clostridium</taxon>
    </lineage>
</organism>
<dbReference type="EC" id="6.4.1.3" evidence="3"/>
<evidence type="ECO:0000259" key="2">
    <source>
        <dbReference type="PROSITE" id="PS50989"/>
    </source>
</evidence>
<proteinExistence type="predicted"/>
<dbReference type="InterPro" id="IPR029045">
    <property type="entry name" value="ClpP/crotonase-like_dom_sf"/>
</dbReference>
<dbReference type="Pfam" id="PF01039">
    <property type="entry name" value="Carboxyl_trans"/>
    <property type="match status" value="1"/>
</dbReference>
<dbReference type="SUPFAM" id="SSF52096">
    <property type="entry name" value="ClpP/crotonase"/>
    <property type="match status" value="2"/>
</dbReference>
<accession>A0A2T0AZL8</accession>
<dbReference type="PROSITE" id="PS50989">
    <property type="entry name" value="COA_CT_CTER"/>
    <property type="match status" value="1"/>
</dbReference>
<dbReference type="GO" id="GO:0004658">
    <property type="term" value="F:propionyl-CoA carboxylase activity"/>
    <property type="evidence" value="ECO:0007669"/>
    <property type="project" value="UniProtKB-EC"/>
</dbReference>
<dbReference type="PROSITE" id="PS50980">
    <property type="entry name" value="COA_CT_NTER"/>
    <property type="match status" value="1"/>
</dbReference>
<sequence length="467" mass="51606">MQHKLDKLTALERIKLLFDEDTFVEIEGLVANKNSGVITGYGTINGRLVYAYSIDYNINGGAINKINSKKICNLIDMSGKMGAPLVQIYDSIGGELSENLNIFNCYGSIINRNAKLSGVIPQISLVCGSCTGLLALSAAMSDFTVMVKDQAEVYINDPEDIIESQGEYISIEMYGQSKHCSNIGNVQIVADNEKESINMVRKIVSYLPSNNIELSYSDLDVNENLSANIDNVVNEYNIDGIIEYLCDKESIIEINKDVSEKLRTFLGKIHGMTVGILANSDDNNGLTIKDLNKITKLVKVCDCFNISIISLVNCEGFIKNLEEEKNGILLEAAKALATISQASVPKVSLIYGTSYGAIYTMLAGKGISFDVVYAWPNSKICITKPDKLLKIVYRKEILSSEVPIKKEEEIIKDRINNITNPYSAAEEGYVDDIILPDETRARISNALEMLQSKREVNYPKKHGSILI</sequence>
<dbReference type="InterPro" id="IPR034733">
    <property type="entry name" value="AcCoA_carboxyl_beta"/>
</dbReference>
<dbReference type="Gene3D" id="3.90.226.10">
    <property type="entry name" value="2-enoyl-CoA Hydratase, Chain A, domain 1"/>
    <property type="match status" value="2"/>
</dbReference>
<keyword evidence="3" id="KW-0436">Ligase</keyword>
<feature type="domain" description="CoA carboxyltransferase N-terminal" evidence="1">
    <location>
        <begin position="1"/>
        <end position="219"/>
    </location>
</feature>
<dbReference type="InterPro" id="IPR051047">
    <property type="entry name" value="AccD/PCCB"/>
</dbReference>
<keyword evidence="4" id="KW-1185">Reference proteome</keyword>
<evidence type="ECO:0000259" key="1">
    <source>
        <dbReference type="PROSITE" id="PS50980"/>
    </source>
</evidence>
<dbReference type="PANTHER" id="PTHR43842:SF2">
    <property type="entry name" value="PROPIONYL-COA CARBOXYLASE BETA CHAIN, MITOCHONDRIAL"/>
    <property type="match status" value="1"/>
</dbReference>
<evidence type="ECO:0000313" key="3">
    <source>
        <dbReference type="EMBL" id="PRR76640.1"/>
    </source>
</evidence>
<feature type="domain" description="CoA carboxyltransferase C-terminal" evidence="2">
    <location>
        <begin position="216"/>
        <end position="449"/>
    </location>
</feature>
<protein>
    <submittedName>
        <fullName evidence="3">Putative propionyl-CoA carboxylase beta chain 5</fullName>
        <ecNumber evidence="3">6.4.1.3</ecNumber>
    </submittedName>
</protein>
<dbReference type="AlphaFoldDB" id="A0A2T0AZL8"/>
<gene>
    <name evidence="3" type="primary">accD5</name>
    <name evidence="3" type="ORF">CLLI_28460</name>
</gene>
<comment type="caution">
    <text evidence="3">The sequence shown here is derived from an EMBL/GenBank/DDBJ whole genome shotgun (WGS) entry which is preliminary data.</text>
</comment>
<dbReference type="InterPro" id="IPR011763">
    <property type="entry name" value="COA_CT_C"/>
</dbReference>
<dbReference type="Proteomes" id="UP000239706">
    <property type="component" value="Unassembled WGS sequence"/>
</dbReference>
<dbReference type="EMBL" id="PVXO01000075">
    <property type="protein sequence ID" value="PRR76640.1"/>
    <property type="molecule type" value="Genomic_DNA"/>
</dbReference>
<evidence type="ECO:0000313" key="4">
    <source>
        <dbReference type="Proteomes" id="UP000239706"/>
    </source>
</evidence>
<dbReference type="PANTHER" id="PTHR43842">
    <property type="entry name" value="PROPIONYL-COA CARBOXYLASE BETA CHAIN"/>
    <property type="match status" value="1"/>
</dbReference>
<reference evidence="3 4" key="1">
    <citation type="submission" date="2018-03" db="EMBL/GenBank/DDBJ databases">
        <title>Genome sequence of Clostridium liquoris DSM 100320.</title>
        <authorList>
            <person name="Poehlein A."/>
            <person name="Daniel R."/>
        </authorList>
    </citation>
    <scope>NUCLEOTIDE SEQUENCE [LARGE SCALE GENOMIC DNA]</scope>
    <source>
        <strain evidence="3 4">DSM 100320</strain>
    </source>
</reference>